<evidence type="ECO:0000313" key="16">
    <source>
        <dbReference type="Proteomes" id="UP000007161"/>
    </source>
</evidence>
<name>H2J2T9_MARPK</name>
<dbReference type="GO" id="GO:0006419">
    <property type="term" value="P:alanyl-tRNA aminoacylation"/>
    <property type="evidence" value="ECO:0007669"/>
    <property type="project" value="UniProtKB-UniRule"/>
</dbReference>
<keyword evidence="5 12" id="KW-0479">Metal-binding</keyword>
<dbReference type="GO" id="GO:0002161">
    <property type="term" value="F:aminoacyl-tRNA deacylase activity"/>
    <property type="evidence" value="ECO:0007669"/>
    <property type="project" value="TreeGrafter"/>
</dbReference>
<dbReference type="FunFam" id="3.30.930.10:FF:000004">
    <property type="entry name" value="Alanine--tRNA ligase"/>
    <property type="match status" value="1"/>
</dbReference>
<keyword evidence="11 12" id="KW-0030">Aminoacyl-tRNA synthetase</keyword>
<feature type="binding site" evidence="12">
    <location>
        <position position="562"/>
    </location>
    <ligand>
        <name>Zn(2+)</name>
        <dbReference type="ChEBI" id="CHEBI:29105"/>
    </ligand>
</feature>
<dbReference type="Proteomes" id="UP000007161">
    <property type="component" value="Chromosome"/>
</dbReference>
<evidence type="ECO:0000256" key="3">
    <source>
        <dbReference type="ARBA" id="ARBA00022555"/>
    </source>
</evidence>
<dbReference type="InterPro" id="IPR002318">
    <property type="entry name" value="Ala-tRNA-lgiase_IIc"/>
</dbReference>
<keyword evidence="9 12" id="KW-0694">RNA-binding</keyword>
<dbReference type="SUPFAM" id="SSF50447">
    <property type="entry name" value="Translation proteins"/>
    <property type="match status" value="1"/>
</dbReference>
<evidence type="ECO:0000256" key="10">
    <source>
        <dbReference type="ARBA" id="ARBA00022917"/>
    </source>
</evidence>
<evidence type="ECO:0000313" key="15">
    <source>
        <dbReference type="EMBL" id="AEX84533.1"/>
    </source>
</evidence>
<dbReference type="CDD" id="cd00673">
    <property type="entry name" value="AlaRS_core"/>
    <property type="match status" value="1"/>
</dbReference>
<keyword evidence="12" id="KW-0963">Cytoplasm</keyword>
<dbReference type="InterPro" id="IPR009000">
    <property type="entry name" value="Transl_B-barrel_sf"/>
</dbReference>
<evidence type="ECO:0000256" key="1">
    <source>
        <dbReference type="ARBA" id="ARBA00004496"/>
    </source>
</evidence>
<dbReference type="Gene3D" id="2.40.30.130">
    <property type="match status" value="1"/>
</dbReference>
<reference evidence="16" key="2">
    <citation type="submission" date="2012-01" db="EMBL/GenBank/DDBJ databases">
        <title>Complete sequence of chromosome of Marinitoga piezophila KA3.</title>
        <authorList>
            <person name="Lucas S."/>
            <person name="Han J."/>
            <person name="Lapidus A."/>
            <person name="Cheng J.-F."/>
            <person name="Goodwin L."/>
            <person name="Pitluck S."/>
            <person name="Peters L."/>
            <person name="Mikhailova N."/>
            <person name="Teshima H."/>
            <person name="Detter J.C."/>
            <person name="Han C."/>
            <person name="Tapia R."/>
            <person name="Land M."/>
            <person name="Hauser L."/>
            <person name="Kyrpides N."/>
            <person name="Ivanova N."/>
            <person name="Pagani I."/>
            <person name="Jebbar M."/>
            <person name="Vannier P."/>
            <person name="Oger P."/>
            <person name="Cario A."/>
            <person name="Bartlett D."/>
            <person name="Noll K.M."/>
            <person name="Woyke T."/>
        </authorList>
    </citation>
    <scope>NUCLEOTIDE SEQUENCE [LARGE SCALE GENOMIC DNA]</scope>
    <source>
        <strain evidence="16">DSM 14283 / JCM 11233 / KA3</strain>
    </source>
</reference>
<keyword evidence="3 12" id="KW-0820">tRNA-binding</keyword>
<feature type="domain" description="Alanyl-transfer RNA synthetases family profile" evidence="14">
    <location>
        <begin position="1"/>
        <end position="707"/>
    </location>
</feature>
<dbReference type="GO" id="GO:0000049">
    <property type="term" value="F:tRNA binding"/>
    <property type="evidence" value="ECO:0007669"/>
    <property type="project" value="UniProtKB-KW"/>
</dbReference>
<evidence type="ECO:0000256" key="2">
    <source>
        <dbReference type="ARBA" id="ARBA00008226"/>
    </source>
</evidence>
<dbReference type="Pfam" id="PF07973">
    <property type="entry name" value="tRNA_SAD"/>
    <property type="match status" value="1"/>
</dbReference>
<dbReference type="AlphaFoldDB" id="H2J2T9"/>
<dbReference type="STRING" id="443254.Marpi_0075"/>
<protein>
    <recommendedName>
        <fullName evidence="12">Alanine--tRNA ligase</fullName>
        <ecNumber evidence="12">6.1.1.7</ecNumber>
    </recommendedName>
    <alternativeName>
        <fullName evidence="12">Alanyl-tRNA synthetase</fullName>
        <shortName evidence="12">AlaRS</shortName>
    </alternativeName>
</protein>
<dbReference type="HAMAP" id="MF_00036_B">
    <property type="entry name" value="Ala_tRNA_synth_B"/>
    <property type="match status" value="1"/>
</dbReference>
<dbReference type="FunFam" id="3.10.310.40:FF:000001">
    <property type="entry name" value="Alanine--tRNA ligase"/>
    <property type="match status" value="1"/>
</dbReference>
<dbReference type="GO" id="GO:0004813">
    <property type="term" value="F:alanine-tRNA ligase activity"/>
    <property type="evidence" value="ECO:0007669"/>
    <property type="project" value="UniProtKB-UniRule"/>
</dbReference>
<comment type="catalytic activity">
    <reaction evidence="12">
        <text>tRNA(Ala) + L-alanine + ATP = L-alanyl-tRNA(Ala) + AMP + diphosphate</text>
        <dbReference type="Rhea" id="RHEA:12540"/>
        <dbReference type="Rhea" id="RHEA-COMP:9657"/>
        <dbReference type="Rhea" id="RHEA-COMP:9923"/>
        <dbReference type="ChEBI" id="CHEBI:30616"/>
        <dbReference type="ChEBI" id="CHEBI:33019"/>
        <dbReference type="ChEBI" id="CHEBI:57972"/>
        <dbReference type="ChEBI" id="CHEBI:78442"/>
        <dbReference type="ChEBI" id="CHEBI:78497"/>
        <dbReference type="ChEBI" id="CHEBI:456215"/>
        <dbReference type="EC" id="6.1.1.7"/>
    </reaction>
</comment>
<organism evidence="15 16">
    <name type="scientific">Marinitoga piezophila (strain DSM 14283 / JCM 11233 / KA3)</name>
    <dbReference type="NCBI Taxonomy" id="443254"/>
    <lineage>
        <taxon>Bacteria</taxon>
        <taxon>Thermotogati</taxon>
        <taxon>Thermotogota</taxon>
        <taxon>Thermotogae</taxon>
        <taxon>Petrotogales</taxon>
        <taxon>Petrotogaceae</taxon>
        <taxon>Marinitoga</taxon>
    </lineage>
</organism>
<dbReference type="InterPro" id="IPR003156">
    <property type="entry name" value="DHHA1_dom"/>
</dbReference>
<dbReference type="SUPFAM" id="SSF55186">
    <property type="entry name" value="ThrRS/AlaRS common domain"/>
    <property type="match status" value="1"/>
</dbReference>
<dbReference type="GO" id="GO:0005829">
    <property type="term" value="C:cytosol"/>
    <property type="evidence" value="ECO:0007669"/>
    <property type="project" value="TreeGrafter"/>
</dbReference>
<dbReference type="GO" id="GO:0005524">
    <property type="term" value="F:ATP binding"/>
    <property type="evidence" value="ECO:0007669"/>
    <property type="project" value="UniProtKB-UniRule"/>
</dbReference>
<comment type="similarity">
    <text evidence="2 12">Belongs to the class-II aminoacyl-tRNA synthetase family.</text>
</comment>
<dbReference type="Gene3D" id="6.10.250.550">
    <property type="match status" value="1"/>
</dbReference>
<comment type="cofactor">
    <cofactor evidence="12">
        <name>Zn(2+)</name>
        <dbReference type="ChEBI" id="CHEBI:29105"/>
    </cofactor>
    <text evidence="12">Binds 1 zinc ion per subunit.</text>
</comment>
<dbReference type="InterPro" id="IPR050058">
    <property type="entry name" value="Ala-tRNA_ligase"/>
</dbReference>
<dbReference type="InterPro" id="IPR018163">
    <property type="entry name" value="Thr/Ala-tRNA-synth_IIc_edit"/>
</dbReference>
<dbReference type="Pfam" id="PF02272">
    <property type="entry name" value="DHHA1"/>
    <property type="match status" value="1"/>
</dbReference>
<evidence type="ECO:0000256" key="5">
    <source>
        <dbReference type="ARBA" id="ARBA00022723"/>
    </source>
</evidence>
<dbReference type="SMART" id="SM00863">
    <property type="entry name" value="tRNA_SAD"/>
    <property type="match status" value="1"/>
</dbReference>
<evidence type="ECO:0000259" key="14">
    <source>
        <dbReference type="PROSITE" id="PS50860"/>
    </source>
</evidence>
<evidence type="ECO:0000256" key="6">
    <source>
        <dbReference type="ARBA" id="ARBA00022741"/>
    </source>
</evidence>
<dbReference type="PROSITE" id="PS50860">
    <property type="entry name" value="AA_TRNA_LIGASE_II_ALA"/>
    <property type="match status" value="1"/>
</dbReference>
<dbReference type="Gene3D" id="3.30.980.10">
    <property type="entry name" value="Threonyl-trna Synthetase, Chain A, domain 2"/>
    <property type="match status" value="1"/>
</dbReference>
<dbReference type="Gene3D" id="3.30.54.20">
    <property type="match status" value="1"/>
</dbReference>
<dbReference type="InterPro" id="IPR045864">
    <property type="entry name" value="aa-tRNA-synth_II/BPL/LPL"/>
</dbReference>
<keyword evidence="4 12" id="KW-0436">Ligase</keyword>
<dbReference type="eggNOG" id="COG0013">
    <property type="taxonomic scope" value="Bacteria"/>
</dbReference>
<evidence type="ECO:0000256" key="13">
    <source>
        <dbReference type="SAM" id="Coils"/>
    </source>
</evidence>
<dbReference type="Gene3D" id="3.10.310.40">
    <property type="match status" value="1"/>
</dbReference>
<dbReference type="PANTHER" id="PTHR11777">
    <property type="entry name" value="ALANYL-TRNA SYNTHETASE"/>
    <property type="match status" value="1"/>
</dbReference>
<dbReference type="FunFam" id="3.30.980.10:FF:000004">
    <property type="entry name" value="Alanine--tRNA ligase, cytoplasmic"/>
    <property type="match status" value="1"/>
</dbReference>
<dbReference type="EC" id="6.1.1.7" evidence="12"/>
<evidence type="ECO:0000256" key="12">
    <source>
        <dbReference type="HAMAP-Rule" id="MF_00036"/>
    </source>
</evidence>
<dbReference type="InterPro" id="IPR018162">
    <property type="entry name" value="Ala-tRNA-ligase_IIc_anticod-bd"/>
</dbReference>
<keyword evidence="13" id="KW-0175">Coiled coil</keyword>
<dbReference type="Gene3D" id="3.30.930.10">
    <property type="entry name" value="Bira Bifunctional Protein, Domain 2"/>
    <property type="match status" value="1"/>
</dbReference>
<dbReference type="HOGENOM" id="CLU_004485_1_1_0"/>
<dbReference type="KEGG" id="mpz:Marpi_0075"/>
<dbReference type="NCBIfam" id="TIGR00344">
    <property type="entry name" value="alaS"/>
    <property type="match status" value="1"/>
</dbReference>
<dbReference type="SUPFAM" id="SSF101353">
    <property type="entry name" value="Putative anticodon-binding domain of alanyl-tRNA synthetase (AlaRS)"/>
    <property type="match status" value="1"/>
</dbReference>
<evidence type="ECO:0000256" key="9">
    <source>
        <dbReference type="ARBA" id="ARBA00022884"/>
    </source>
</evidence>
<comment type="function">
    <text evidence="12">Catalyzes the attachment of alanine to tRNA(Ala) in a two-step reaction: alanine is first activated by ATP to form Ala-AMP and then transferred to the acceptor end of tRNA(Ala). Also edits incorrectly charged Ser-tRNA(Ala) and Gly-tRNA(Ala) via its editing domain.</text>
</comment>
<evidence type="ECO:0000256" key="11">
    <source>
        <dbReference type="ARBA" id="ARBA00023146"/>
    </source>
</evidence>
<dbReference type="FunFam" id="2.40.30.130:FF:000001">
    <property type="entry name" value="Alanine--tRNA ligase"/>
    <property type="match status" value="1"/>
</dbReference>
<dbReference type="InterPro" id="IPR023033">
    <property type="entry name" value="Ala_tRNA_ligase_euk/bac"/>
</dbReference>
<sequence>MTSEEIRKSFLEYFEKNGHKVMKSFPLIPSDPQLLFTVAGMVPFKPIFWGKVEPTYTRIATCQKCIRTNDIENVGRTARHQTFFEMLGNFSFGDYFKEGAIKYAWEFLTKVLKLPEEKLWVSVYKDDEEAYNIWKDIIGVPENKILKMGKEDNWWGPVGPTGPCGPSSEIYFDTGMVELCPNPDNCTPYDDCGRYVEIWNLVFTEYYQDEKGNLEPLPRKNIDTGAGLERVVAAVQGVYQNFETDLFMPIINKIESVFNVKFKENEKTDVSIKVIADHSRAVTFLVSEGILPSNEGRGYVLRRILRRALRHGALLGKKEPFINKIIDAVFEKYGDIYPEIIEKKDFIKKIVETEEKRFLETLDKGTEKLINYMKNTENKIIDGEFAFELYDTYGFPLDITKEIAEENGFGIDEEGFNKQMELQKKRAREAAGEKEYAKMNPAYKFVGDEIKTTDFTGYEKIEDEGEILYIIKEEEIIDSAGEGEEVVVITNKTPFYAEKGGQIGDTGIIKGAGFEFEVKDTKIINNEVIGHFGVVKLGIIKRNEKAKLIINKERRQNIKRNHTATHLLHKALREVLGTHVKQAGSLVTDEKLRFDFSHYEAMKPEEIKAVEKLVNEKILENIKVITEIKSLDEAKSENAMALFEEKYGDKVRVVKISDFSSELCGGTHVSYTGEIGLFKITTETAVSAGVRRIEAITGMKSLEYLNDLEDKINVISEHLEAAQEIVVPRILGLLEKIREQEKEIKRLQEKMTSQSIDAFNVKEFEDTKIYMKVFEKVDNDVLRNVTDIAVNKVGSGIIILFNKNGEKVNFVVKVTKDIVGKYHAGNIARKIAKELGGGGGGRPDFAQAGGKNAVKINEVMNNIQNYIK</sequence>
<dbReference type="RefSeq" id="WP_014295605.1">
    <property type="nucleotide sequence ID" value="NC_016751.1"/>
</dbReference>
<keyword evidence="6 12" id="KW-0547">Nucleotide-binding</keyword>
<comment type="domain">
    <text evidence="12">Consists of three domains; the N-terminal catalytic domain, the editing domain and the C-terminal C-Ala domain. The editing domain removes incorrectly charged amino acids, while the C-Ala domain, along with tRNA(Ala), serves as a bridge to cooperatively bring together the editing and aminoacylation centers thus stimulating deacylation of misacylated tRNAs.</text>
</comment>
<feature type="binding site" evidence="12">
    <location>
        <position position="664"/>
    </location>
    <ligand>
        <name>Zn(2+)</name>
        <dbReference type="ChEBI" id="CHEBI:29105"/>
    </ligand>
</feature>
<accession>H2J2T9</accession>
<dbReference type="InterPro" id="IPR018164">
    <property type="entry name" value="Ala-tRNA-synth_IIc_N"/>
</dbReference>
<gene>
    <name evidence="12" type="primary">alaS</name>
    <name evidence="15" type="ordered locus">Marpi_0075</name>
</gene>
<dbReference type="OrthoDB" id="9803884at2"/>
<evidence type="ECO:0000256" key="4">
    <source>
        <dbReference type="ARBA" id="ARBA00022598"/>
    </source>
</evidence>
<feature type="coiled-coil region" evidence="13">
    <location>
        <begin position="705"/>
        <end position="757"/>
    </location>
</feature>
<dbReference type="InterPro" id="IPR018165">
    <property type="entry name" value="Ala-tRNA-synth_IIc_core"/>
</dbReference>
<dbReference type="EMBL" id="CP003257">
    <property type="protein sequence ID" value="AEX84533.1"/>
    <property type="molecule type" value="Genomic_DNA"/>
</dbReference>
<proteinExistence type="inferred from homology"/>
<feature type="binding site" evidence="12">
    <location>
        <position position="566"/>
    </location>
    <ligand>
        <name>Zn(2+)</name>
        <dbReference type="ChEBI" id="CHEBI:29105"/>
    </ligand>
</feature>
<reference evidence="15 16" key="1">
    <citation type="journal article" date="2012" name="J. Bacteriol.">
        <title>Complete Genome Sequence of the Thermophilic, Piezophilic, Heterotrophic Bacterium Marinitoga piezophila KA3.</title>
        <authorList>
            <person name="Lucas S."/>
            <person name="Han J."/>
            <person name="Lapidus A."/>
            <person name="Cheng J.F."/>
            <person name="Goodwin L.A."/>
            <person name="Pitluck S."/>
            <person name="Peters L."/>
            <person name="Mikhailova N."/>
            <person name="Teshima H."/>
            <person name="Detter J.C."/>
            <person name="Han C."/>
            <person name="Tapia R."/>
            <person name="Land M."/>
            <person name="Hauser L."/>
            <person name="Kyrpides N.C."/>
            <person name="Ivanova N."/>
            <person name="Pagani I."/>
            <person name="Vannier P."/>
            <person name="Oger P."/>
            <person name="Bartlett D.H."/>
            <person name="Noll K.M."/>
            <person name="Woyke T."/>
            <person name="Jebbar M."/>
        </authorList>
    </citation>
    <scope>NUCLEOTIDE SEQUENCE [LARGE SCALE GENOMIC DNA]</scope>
    <source>
        <strain evidence="16">DSM 14283 / JCM 11233 / KA3</strain>
    </source>
</reference>
<dbReference type="SUPFAM" id="SSF55681">
    <property type="entry name" value="Class II aaRS and biotin synthetases"/>
    <property type="match status" value="1"/>
</dbReference>
<keyword evidence="16" id="KW-1185">Reference proteome</keyword>
<dbReference type="InterPro" id="IPR012947">
    <property type="entry name" value="tRNA_SAD"/>
</dbReference>
<keyword evidence="8 12" id="KW-0067">ATP-binding</keyword>
<keyword evidence="10 12" id="KW-0648">Protein biosynthesis</keyword>
<dbReference type="GO" id="GO:0008270">
    <property type="term" value="F:zinc ion binding"/>
    <property type="evidence" value="ECO:0007669"/>
    <property type="project" value="UniProtKB-UniRule"/>
</dbReference>
<evidence type="ECO:0000256" key="7">
    <source>
        <dbReference type="ARBA" id="ARBA00022833"/>
    </source>
</evidence>
<dbReference type="FunFam" id="3.30.54.20:FF:000001">
    <property type="entry name" value="Alanine--tRNA ligase"/>
    <property type="match status" value="1"/>
</dbReference>
<evidence type="ECO:0000256" key="8">
    <source>
        <dbReference type="ARBA" id="ARBA00022840"/>
    </source>
</evidence>
<comment type="subcellular location">
    <subcellularLocation>
        <location evidence="1 12">Cytoplasm</location>
    </subcellularLocation>
</comment>
<dbReference type="PANTHER" id="PTHR11777:SF9">
    <property type="entry name" value="ALANINE--TRNA LIGASE, CYTOPLASMIC"/>
    <property type="match status" value="1"/>
</dbReference>
<feature type="binding site" evidence="12">
    <location>
        <position position="668"/>
    </location>
    <ligand>
        <name>Zn(2+)</name>
        <dbReference type="ChEBI" id="CHEBI:29105"/>
    </ligand>
</feature>
<keyword evidence="7 12" id="KW-0862">Zinc</keyword>
<dbReference type="Pfam" id="PF01411">
    <property type="entry name" value="tRNA-synt_2c"/>
    <property type="match status" value="1"/>
</dbReference>
<dbReference type="PRINTS" id="PR00980">
    <property type="entry name" value="TRNASYNTHALA"/>
</dbReference>